<dbReference type="RefSeq" id="WP_142604343.1">
    <property type="nucleotide sequence ID" value="NZ_FXSZ01000008.1"/>
</dbReference>
<accession>A0A521DQB1</accession>
<name>A0A521DQB1_9SPHI</name>
<sequence>MKNPQVNYLLMVSEISLWYHPKVKAVDMKTVHSSKDAYAIFKEHWDEGLIGFLEEFKIVYGIPNSSD</sequence>
<organism evidence="1 2">
    <name type="scientific">Solitalea koreensis</name>
    <dbReference type="NCBI Taxonomy" id="543615"/>
    <lineage>
        <taxon>Bacteria</taxon>
        <taxon>Pseudomonadati</taxon>
        <taxon>Bacteroidota</taxon>
        <taxon>Sphingobacteriia</taxon>
        <taxon>Sphingobacteriales</taxon>
        <taxon>Sphingobacteriaceae</taxon>
        <taxon>Solitalea</taxon>
    </lineage>
</organism>
<keyword evidence="2" id="KW-1185">Reference proteome</keyword>
<proteinExistence type="predicted"/>
<dbReference type="OrthoDB" id="9804482at2"/>
<evidence type="ECO:0000313" key="2">
    <source>
        <dbReference type="Proteomes" id="UP000315971"/>
    </source>
</evidence>
<dbReference type="EMBL" id="FXSZ01000008">
    <property type="protein sequence ID" value="SMO73755.1"/>
    <property type="molecule type" value="Genomic_DNA"/>
</dbReference>
<evidence type="ECO:0000313" key="1">
    <source>
        <dbReference type="EMBL" id="SMO73755.1"/>
    </source>
</evidence>
<dbReference type="Proteomes" id="UP000315971">
    <property type="component" value="Unassembled WGS sequence"/>
</dbReference>
<dbReference type="AlphaFoldDB" id="A0A521DQB1"/>
<reference evidence="1 2" key="1">
    <citation type="submission" date="2017-05" db="EMBL/GenBank/DDBJ databases">
        <authorList>
            <person name="Varghese N."/>
            <person name="Submissions S."/>
        </authorList>
    </citation>
    <scope>NUCLEOTIDE SEQUENCE [LARGE SCALE GENOMIC DNA]</scope>
    <source>
        <strain evidence="1 2">DSM 21342</strain>
    </source>
</reference>
<protein>
    <submittedName>
        <fullName evidence="1">Uncharacterized protein</fullName>
    </submittedName>
</protein>
<gene>
    <name evidence="1" type="ORF">SAMN06265350_10847</name>
</gene>